<reference evidence="5 6" key="1">
    <citation type="journal article" date="2014" name="BMC Genomics">
        <title>Genome sequencing of four Aureobasidium pullulans varieties: biotechnological potential, stress tolerance, and description of new species.</title>
        <authorList>
            <person name="Gostin Ar C."/>
            <person name="Ohm R.A."/>
            <person name="Kogej T."/>
            <person name="Sonjak S."/>
            <person name="Turk M."/>
            <person name="Zajc J."/>
            <person name="Zalar P."/>
            <person name="Grube M."/>
            <person name="Sun H."/>
            <person name="Han J."/>
            <person name="Sharma A."/>
            <person name="Chiniquy J."/>
            <person name="Ngan C.Y."/>
            <person name="Lipzen A."/>
            <person name="Barry K."/>
            <person name="Grigoriev I.V."/>
            <person name="Gunde-Cimerman N."/>
        </authorList>
    </citation>
    <scope>NUCLEOTIDE SEQUENCE [LARGE SCALE GENOMIC DNA]</scope>
    <source>
        <strain evidence="5 6">EXF-2481</strain>
    </source>
</reference>
<evidence type="ECO:0000256" key="1">
    <source>
        <dbReference type="ARBA" id="ARBA00006484"/>
    </source>
</evidence>
<dbReference type="PRINTS" id="PR00080">
    <property type="entry name" value="SDRFAMILY"/>
</dbReference>
<sequence length="304" mass="32426">MSDLRSSLNGKIALVTGGGSGIGLGFVRMAIEAGARVVVADLRLSEALAATIGASNEQAKFVHTDVRKRGDLETAIGFSLQIFGDVPDIYVANAGVFEPSAKANESPKQWSNFWLDTEGDSYATAEINFTHPLKLTRLATRALLGAKKPGVVVLVSSTVGLSWSYPAALYCATKHALIGFTRSMAPAESLNGVKVVCLCPGIVDTPLWQTREGLSEQFSVSDKVSITPEDVAAAMVDLIVNEKYKGGTVLKVDRSGVKVIEFSGKTRDLKDEDLVKVKDRSFAPVQDLLAAEIGRPWGGVSDRL</sequence>
<dbReference type="InterPro" id="IPR020904">
    <property type="entry name" value="Sc_DH/Rdtase_CS"/>
</dbReference>
<dbReference type="HOGENOM" id="CLU_010194_13_2_1"/>
<name>A0A074YY01_AURSE</name>
<dbReference type="RefSeq" id="XP_013340229.1">
    <property type="nucleotide sequence ID" value="XM_013484775.1"/>
</dbReference>
<dbReference type="PANTHER" id="PTHR44229">
    <property type="entry name" value="15-HYDROXYPROSTAGLANDIN DEHYDROGENASE [NAD(+)]"/>
    <property type="match status" value="1"/>
</dbReference>
<evidence type="ECO:0000256" key="4">
    <source>
        <dbReference type="RuleBase" id="RU000363"/>
    </source>
</evidence>
<dbReference type="Pfam" id="PF00106">
    <property type="entry name" value="adh_short"/>
    <property type="match status" value="1"/>
</dbReference>
<evidence type="ECO:0000313" key="5">
    <source>
        <dbReference type="EMBL" id="KEQ91741.1"/>
    </source>
</evidence>
<evidence type="ECO:0000256" key="2">
    <source>
        <dbReference type="ARBA" id="ARBA00022857"/>
    </source>
</evidence>
<dbReference type="InterPro" id="IPR002347">
    <property type="entry name" value="SDR_fam"/>
</dbReference>
<dbReference type="InParanoid" id="A0A074YY01"/>
<dbReference type="GO" id="GO:0016616">
    <property type="term" value="F:oxidoreductase activity, acting on the CH-OH group of donors, NAD or NADP as acceptor"/>
    <property type="evidence" value="ECO:0007669"/>
    <property type="project" value="TreeGrafter"/>
</dbReference>
<accession>A0A074YY01</accession>
<evidence type="ECO:0008006" key="7">
    <source>
        <dbReference type="Google" id="ProtNLM"/>
    </source>
</evidence>
<comment type="similarity">
    <text evidence="1 4">Belongs to the short-chain dehydrogenases/reductases (SDR) family.</text>
</comment>
<evidence type="ECO:0000313" key="6">
    <source>
        <dbReference type="Proteomes" id="UP000030641"/>
    </source>
</evidence>
<dbReference type="GeneID" id="25364697"/>
<evidence type="ECO:0000256" key="3">
    <source>
        <dbReference type="ARBA" id="ARBA00023002"/>
    </source>
</evidence>
<dbReference type="PROSITE" id="PS00061">
    <property type="entry name" value="ADH_SHORT"/>
    <property type="match status" value="1"/>
</dbReference>
<keyword evidence="2" id="KW-0521">NADP</keyword>
<dbReference type="PANTHER" id="PTHR44229:SF4">
    <property type="entry name" value="15-HYDROXYPROSTAGLANDIN DEHYDROGENASE [NAD(+)]"/>
    <property type="match status" value="1"/>
</dbReference>
<keyword evidence="6" id="KW-1185">Reference proteome</keyword>
<gene>
    <name evidence="5" type="ORF">AUEXF2481DRAFT_32714</name>
</gene>
<dbReference type="InterPro" id="IPR036291">
    <property type="entry name" value="NAD(P)-bd_dom_sf"/>
</dbReference>
<proteinExistence type="inferred from homology"/>
<dbReference type="Proteomes" id="UP000030641">
    <property type="component" value="Unassembled WGS sequence"/>
</dbReference>
<dbReference type="AlphaFoldDB" id="A0A074YY01"/>
<dbReference type="STRING" id="1043005.A0A074YY01"/>
<dbReference type="OMA" id="RCDVRNW"/>
<organism evidence="5 6">
    <name type="scientific">Aureobasidium subglaciale (strain EXF-2481)</name>
    <name type="common">Aureobasidium pullulans var. subglaciale</name>
    <dbReference type="NCBI Taxonomy" id="1043005"/>
    <lineage>
        <taxon>Eukaryota</taxon>
        <taxon>Fungi</taxon>
        <taxon>Dikarya</taxon>
        <taxon>Ascomycota</taxon>
        <taxon>Pezizomycotina</taxon>
        <taxon>Dothideomycetes</taxon>
        <taxon>Dothideomycetidae</taxon>
        <taxon>Dothideales</taxon>
        <taxon>Saccotheciaceae</taxon>
        <taxon>Aureobasidium</taxon>
    </lineage>
</organism>
<dbReference type="SUPFAM" id="SSF51735">
    <property type="entry name" value="NAD(P)-binding Rossmann-fold domains"/>
    <property type="match status" value="1"/>
</dbReference>
<protein>
    <recommendedName>
        <fullName evidence="7">NAD(P)-binding protein</fullName>
    </recommendedName>
</protein>
<dbReference type="Gene3D" id="3.40.50.720">
    <property type="entry name" value="NAD(P)-binding Rossmann-like Domain"/>
    <property type="match status" value="1"/>
</dbReference>
<dbReference type="GO" id="GO:0005737">
    <property type="term" value="C:cytoplasm"/>
    <property type="evidence" value="ECO:0007669"/>
    <property type="project" value="TreeGrafter"/>
</dbReference>
<dbReference type="PRINTS" id="PR00081">
    <property type="entry name" value="GDHRDH"/>
</dbReference>
<dbReference type="EMBL" id="KL584775">
    <property type="protein sequence ID" value="KEQ91741.1"/>
    <property type="molecule type" value="Genomic_DNA"/>
</dbReference>
<dbReference type="OrthoDB" id="5296at2759"/>
<keyword evidence="3" id="KW-0560">Oxidoreductase</keyword>